<dbReference type="GO" id="GO:0008652">
    <property type="term" value="P:amino acid biosynthetic process"/>
    <property type="evidence" value="ECO:0007669"/>
    <property type="project" value="UniProtKB-KW"/>
</dbReference>
<feature type="binding site" evidence="18">
    <location>
        <begin position="117"/>
        <end position="121"/>
    </location>
    <ligand>
        <name>NAD(+)</name>
        <dbReference type="ChEBI" id="CHEBI:57540"/>
    </ligand>
</feature>
<evidence type="ECO:0000256" key="6">
    <source>
        <dbReference type="ARBA" id="ARBA00005412"/>
    </source>
</evidence>
<keyword evidence="9 18" id="KW-0963">Cytoplasm</keyword>
<evidence type="ECO:0000256" key="9">
    <source>
        <dbReference type="ARBA" id="ARBA00022490"/>
    </source>
</evidence>
<dbReference type="EMBL" id="FCOB02000012">
    <property type="protein sequence ID" value="SAK66057.1"/>
    <property type="molecule type" value="Genomic_DNA"/>
</dbReference>
<proteinExistence type="inferred from homology"/>
<comment type="subcellular location">
    <subcellularLocation>
        <location evidence="4 18">Cytoplasm</location>
    </subcellularLocation>
</comment>
<dbReference type="GO" id="GO:0046872">
    <property type="term" value="F:metal ion binding"/>
    <property type="evidence" value="ECO:0007669"/>
    <property type="project" value="UniProtKB-KW"/>
</dbReference>
<keyword evidence="10 18" id="KW-0028">Amino-acid biosynthesis</keyword>
<gene>
    <name evidence="18" type="primary">aroB</name>
    <name evidence="21" type="ORF">AWB83_02914</name>
</gene>
<dbReference type="HAMAP" id="MF_00110">
    <property type="entry name" value="DHQ_synthase"/>
    <property type="match status" value="1"/>
</dbReference>
<dbReference type="InterPro" id="IPR050071">
    <property type="entry name" value="Dehydroquinate_synthase"/>
</dbReference>
<dbReference type="OrthoDB" id="9806583at2"/>
<feature type="binding site" evidence="18">
    <location>
        <begin position="181"/>
        <end position="184"/>
    </location>
    <ligand>
        <name>NAD(+)</name>
        <dbReference type="ChEBI" id="CHEBI:57540"/>
    </ligand>
</feature>
<comment type="pathway">
    <text evidence="5 18">Metabolic intermediate biosynthesis; chorismate biosynthesis; chorismate from D-erythrose 4-phosphate and phosphoenolpyruvate: step 2/7.</text>
</comment>
<dbReference type="PIRSF" id="PIRSF001455">
    <property type="entry name" value="DHQ_synth"/>
    <property type="match status" value="1"/>
</dbReference>
<evidence type="ECO:0000256" key="16">
    <source>
        <dbReference type="ARBA" id="ARBA00023239"/>
    </source>
</evidence>
<dbReference type="GO" id="GO:0000166">
    <property type="term" value="F:nucleotide binding"/>
    <property type="evidence" value="ECO:0007669"/>
    <property type="project" value="UniProtKB-KW"/>
</dbReference>
<feature type="binding site" evidence="18">
    <location>
        <position position="259"/>
    </location>
    <ligand>
        <name>Zn(2+)</name>
        <dbReference type="ChEBI" id="CHEBI:29105"/>
    </ligand>
</feature>
<dbReference type="GO" id="GO:0003856">
    <property type="term" value="F:3-dehydroquinate synthase activity"/>
    <property type="evidence" value="ECO:0007669"/>
    <property type="project" value="UniProtKB-UniRule"/>
</dbReference>
<dbReference type="GO" id="GO:0009423">
    <property type="term" value="P:chorismate biosynthetic process"/>
    <property type="evidence" value="ECO:0007669"/>
    <property type="project" value="UniProtKB-UniRule"/>
</dbReference>
<dbReference type="CDD" id="cd08195">
    <property type="entry name" value="DHQS"/>
    <property type="match status" value="1"/>
</dbReference>
<dbReference type="NCBIfam" id="TIGR01357">
    <property type="entry name" value="aroB"/>
    <property type="match status" value="1"/>
</dbReference>
<dbReference type="Pfam" id="PF01761">
    <property type="entry name" value="DHQ_synthase"/>
    <property type="match status" value="1"/>
</dbReference>
<evidence type="ECO:0000256" key="4">
    <source>
        <dbReference type="ARBA" id="ARBA00004496"/>
    </source>
</evidence>
<evidence type="ECO:0000256" key="12">
    <source>
        <dbReference type="ARBA" id="ARBA00022741"/>
    </source>
</evidence>
<dbReference type="UniPathway" id="UPA00053">
    <property type="reaction ID" value="UER00085"/>
</dbReference>
<feature type="binding site" evidence="18">
    <location>
        <begin position="141"/>
        <end position="142"/>
    </location>
    <ligand>
        <name>NAD(+)</name>
        <dbReference type="ChEBI" id="CHEBI:57540"/>
    </ligand>
</feature>
<comment type="cofactor">
    <cofactor evidence="2 18">
        <name>NAD(+)</name>
        <dbReference type="ChEBI" id="CHEBI:57540"/>
    </cofactor>
</comment>
<keyword evidence="14 18" id="KW-0520">NAD</keyword>
<dbReference type="InterPro" id="IPR030963">
    <property type="entry name" value="DHQ_synth_fam"/>
</dbReference>
<keyword evidence="22" id="KW-1185">Reference proteome</keyword>
<dbReference type="RefSeq" id="WP_087046294.1">
    <property type="nucleotide sequence ID" value="NZ_FCOB02000012.1"/>
</dbReference>
<name>A0A158B9M7_9BURK</name>
<feature type="binding site" evidence="18">
    <location>
        <position position="196"/>
    </location>
    <ligand>
        <name>Zn(2+)</name>
        <dbReference type="ChEBI" id="CHEBI:29105"/>
    </ligand>
</feature>
<evidence type="ECO:0000313" key="21">
    <source>
        <dbReference type="EMBL" id="SAK66057.1"/>
    </source>
</evidence>
<evidence type="ECO:0000256" key="17">
    <source>
        <dbReference type="ARBA" id="ARBA00023285"/>
    </source>
</evidence>
<dbReference type="Pfam" id="PF24621">
    <property type="entry name" value="DHQS_C"/>
    <property type="match status" value="1"/>
</dbReference>
<feature type="domain" description="3-dehydroquinate synthase C-terminal" evidence="20">
    <location>
        <begin position="193"/>
        <end position="336"/>
    </location>
</feature>
<keyword evidence="12 18" id="KW-0547">Nucleotide-binding</keyword>
<comment type="function">
    <text evidence="3 18">Catalyzes the conversion of 3-deoxy-D-arabino-heptulosonate 7-phosphate (DAHP) to dehydroquinate (DHQ).</text>
</comment>
<evidence type="ECO:0000256" key="18">
    <source>
        <dbReference type="HAMAP-Rule" id="MF_00110"/>
    </source>
</evidence>
<comment type="catalytic activity">
    <reaction evidence="1 18">
        <text>7-phospho-2-dehydro-3-deoxy-D-arabino-heptonate = 3-dehydroquinate + phosphate</text>
        <dbReference type="Rhea" id="RHEA:21968"/>
        <dbReference type="ChEBI" id="CHEBI:32364"/>
        <dbReference type="ChEBI" id="CHEBI:43474"/>
        <dbReference type="ChEBI" id="CHEBI:58394"/>
        <dbReference type="EC" id="4.2.3.4"/>
    </reaction>
</comment>
<dbReference type="Proteomes" id="UP000054978">
    <property type="component" value="Unassembled WGS sequence"/>
</dbReference>
<feature type="binding site" evidence="18">
    <location>
        <position position="154"/>
    </location>
    <ligand>
        <name>NAD(+)</name>
        <dbReference type="ChEBI" id="CHEBI:57540"/>
    </ligand>
</feature>
<feature type="domain" description="3-dehydroquinate synthase N-terminal" evidence="19">
    <location>
        <begin position="79"/>
        <end position="191"/>
    </location>
</feature>
<organism evidence="21 22">
    <name type="scientific">Caballeronia ptereochthonis</name>
    <dbReference type="NCBI Taxonomy" id="1777144"/>
    <lineage>
        <taxon>Bacteria</taxon>
        <taxon>Pseudomonadati</taxon>
        <taxon>Pseudomonadota</taxon>
        <taxon>Betaproteobacteria</taxon>
        <taxon>Burkholderiales</taxon>
        <taxon>Burkholderiaceae</taxon>
        <taxon>Caballeronia</taxon>
    </lineage>
</organism>
<comment type="similarity">
    <text evidence="6 18">Belongs to the sugar phosphate cyclases superfamily. Dehydroquinate synthase family.</text>
</comment>
<feature type="binding site" evidence="18">
    <location>
        <begin position="83"/>
        <end position="88"/>
    </location>
    <ligand>
        <name>NAD(+)</name>
        <dbReference type="ChEBI" id="CHEBI:57540"/>
    </ligand>
</feature>
<keyword evidence="17 18" id="KW-0170">Cobalt</keyword>
<feature type="binding site" evidence="18">
    <location>
        <position position="163"/>
    </location>
    <ligand>
        <name>NAD(+)</name>
        <dbReference type="ChEBI" id="CHEBI:57540"/>
    </ligand>
</feature>
<keyword evidence="16 18" id="KW-0456">Lyase</keyword>
<evidence type="ECO:0000256" key="13">
    <source>
        <dbReference type="ARBA" id="ARBA00022833"/>
    </source>
</evidence>
<dbReference type="GO" id="GO:0009073">
    <property type="term" value="P:aromatic amino acid family biosynthetic process"/>
    <property type="evidence" value="ECO:0007669"/>
    <property type="project" value="UniProtKB-KW"/>
</dbReference>
<protein>
    <recommendedName>
        <fullName evidence="8 18">3-dehydroquinate synthase</fullName>
        <shortName evidence="18">DHQS</shortName>
        <ecNumber evidence="7 18">4.2.3.4</ecNumber>
    </recommendedName>
</protein>
<dbReference type="EC" id="4.2.3.4" evidence="7 18"/>
<dbReference type="GO" id="GO:0005737">
    <property type="term" value="C:cytoplasm"/>
    <property type="evidence" value="ECO:0007669"/>
    <property type="project" value="UniProtKB-SubCell"/>
</dbReference>
<dbReference type="SUPFAM" id="SSF56796">
    <property type="entry name" value="Dehydroquinate synthase-like"/>
    <property type="match status" value="1"/>
</dbReference>
<keyword evidence="15 18" id="KW-0057">Aromatic amino acid biosynthesis</keyword>
<dbReference type="Gene3D" id="1.20.1090.10">
    <property type="entry name" value="Dehydroquinate synthase-like - alpha domain"/>
    <property type="match status" value="1"/>
</dbReference>
<feature type="binding site" evidence="18">
    <location>
        <position position="276"/>
    </location>
    <ligand>
        <name>Zn(2+)</name>
        <dbReference type="ChEBI" id="CHEBI:29105"/>
    </ligand>
</feature>
<keyword evidence="13 18" id="KW-0862">Zinc</keyword>
<evidence type="ECO:0000256" key="11">
    <source>
        <dbReference type="ARBA" id="ARBA00022723"/>
    </source>
</evidence>
<evidence type="ECO:0000313" key="22">
    <source>
        <dbReference type="Proteomes" id="UP000054978"/>
    </source>
</evidence>
<comment type="caution">
    <text evidence="21">The sequence shown here is derived from an EMBL/GenBank/DDBJ whole genome shotgun (WGS) entry which is preliminary data.</text>
</comment>
<evidence type="ECO:0000256" key="1">
    <source>
        <dbReference type="ARBA" id="ARBA00001393"/>
    </source>
</evidence>
<sequence>MSDVIAAEQRNDKRIVQIELGDRSYPIVIGRRLFDDASVWSSAGEGDCAAIVTNTTVGPLYAATLERAISNRFRRVIHIELRDGEEFKDAASLNHIFDRLLSERADRKTVLFALGGGVVGDMTGFAAACYMRGIPFVQVPTTLLAQVDSSVGGKTAINHPLGKNMIGAFYQPRLVVADLDTLSTLPAREFAAGLAEVIKYGPVLDPQFFNWIETNIDALIARDTDALGYAIQRCCELKAEVVAKDEHEANVRAVLNFGHTFGHAIETGAGYGVWMHGEAVGCGMAMAADLSARLGMISEAFAIRLRRLVERAGFPVVGPRLGADRYLELMRHDKKSEGGEIRFVLLDEDGHASIRPAPDTIVRQVIDANCQRS</sequence>
<dbReference type="PANTHER" id="PTHR43622">
    <property type="entry name" value="3-DEHYDROQUINATE SYNTHASE"/>
    <property type="match status" value="1"/>
</dbReference>
<dbReference type="InterPro" id="IPR056179">
    <property type="entry name" value="DHQS_C"/>
</dbReference>
<evidence type="ECO:0000256" key="14">
    <source>
        <dbReference type="ARBA" id="ARBA00023027"/>
    </source>
</evidence>
<evidence type="ECO:0000256" key="7">
    <source>
        <dbReference type="ARBA" id="ARBA00013031"/>
    </source>
</evidence>
<keyword evidence="11 18" id="KW-0479">Metal-binding</keyword>
<evidence type="ECO:0000256" key="2">
    <source>
        <dbReference type="ARBA" id="ARBA00001911"/>
    </source>
</evidence>
<evidence type="ECO:0000256" key="5">
    <source>
        <dbReference type="ARBA" id="ARBA00004661"/>
    </source>
</evidence>
<dbReference type="Gene3D" id="3.40.50.1970">
    <property type="match status" value="1"/>
</dbReference>
<evidence type="ECO:0000259" key="20">
    <source>
        <dbReference type="Pfam" id="PF24621"/>
    </source>
</evidence>
<evidence type="ECO:0000256" key="8">
    <source>
        <dbReference type="ARBA" id="ARBA00017684"/>
    </source>
</evidence>
<dbReference type="FunFam" id="3.40.50.1970:FF:000001">
    <property type="entry name" value="3-dehydroquinate synthase"/>
    <property type="match status" value="1"/>
</dbReference>
<reference evidence="21" key="1">
    <citation type="submission" date="2016-01" db="EMBL/GenBank/DDBJ databases">
        <authorList>
            <person name="Peeters C."/>
        </authorList>
    </citation>
    <scope>NUCLEOTIDE SEQUENCE [LARGE SCALE GENOMIC DNA]</scope>
    <source>
        <strain evidence="21">LMG 29326</strain>
    </source>
</reference>
<dbReference type="InterPro" id="IPR016037">
    <property type="entry name" value="DHQ_synth_AroB"/>
</dbReference>
<evidence type="ECO:0000256" key="3">
    <source>
        <dbReference type="ARBA" id="ARBA00003485"/>
    </source>
</evidence>
<dbReference type="PANTHER" id="PTHR43622:SF7">
    <property type="entry name" value="3-DEHYDROQUINATE SYNTHASE, CHLOROPLASTIC"/>
    <property type="match status" value="1"/>
</dbReference>
<evidence type="ECO:0000259" key="19">
    <source>
        <dbReference type="Pfam" id="PF01761"/>
    </source>
</evidence>
<dbReference type="STRING" id="1777144.AWB83_02914"/>
<evidence type="ECO:0000256" key="15">
    <source>
        <dbReference type="ARBA" id="ARBA00023141"/>
    </source>
</evidence>
<accession>A0A158B9M7</accession>
<dbReference type="InterPro" id="IPR030960">
    <property type="entry name" value="DHQS/DOIS_N"/>
</dbReference>
<evidence type="ECO:0000256" key="10">
    <source>
        <dbReference type="ARBA" id="ARBA00022605"/>
    </source>
</evidence>
<dbReference type="AlphaFoldDB" id="A0A158B9M7"/>
<comment type="cofactor">
    <cofactor evidence="18">
        <name>Co(2+)</name>
        <dbReference type="ChEBI" id="CHEBI:48828"/>
    </cofactor>
    <cofactor evidence="18">
        <name>Zn(2+)</name>
        <dbReference type="ChEBI" id="CHEBI:29105"/>
    </cofactor>
    <text evidence="18">Binds 1 divalent metal cation per subunit. Can use either Co(2+) or Zn(2+).</text>
</comment>